<accession>A0A5D0MM96</accession>
<evidence type="ECO:0000256" key="2">
    <source>
        <dbReference type="ARBA" id="ARBA00022692"/>
    </source>
</evidence>
<dbReference type="GO" id="GO:0016020">
    <property type="term" value="C:membrane"/>
    <property type="evidence" value="ECO:0007669"/>
    <property type="project" value="UniProtKB-SubCell"/>
</dbReference>
<dbReference type="SUPFAM" id="SSF161111">
    <property type="entry name" value="Cation efflux protein transmembrane domain-like"/>
    <property type="match status" value="1"/>
</dbReference>
<sequence>MTRKTGAALTSVFVAGTLAVIKLVTGLMINSLVIVSSAIDSIMDIVTS</sequence>
<gene>
    <name evidence="6" type="ORF">FXF49_11830</name>
</gene>
<dbReference type="InterPro" id="IPR027469">
    <property type="entry name" value="Cation_efflux_TMD_sf"/>
</dbReference>
<reference evidence="6 7" key="1">
    <citation type="submission" date="2019-08" db="EMBL/GenBank/DDBJ databases">
        <title>Genomic characterization of a novel candidate phylum (ARYD3) from a high temperature, high salinity tertiary oil reservoir in north central Oklahoma, USA.</title>
        <authorList>
            <person name="Youssef N.H."/>
            <person name="Yadav A."/>
            <person name="Elshahed M.S."/>
        </authorList>
    </citation>
    <scope>NUCLEOTIDE SEQUENCE [LARGE SCALE GENOMIC DNA]</scope>
    <source>
        <strain evidence="6">ARYD1</strain>
    </source>
</reference>
<evidence type="ECO:0000313" key="6">
    <source>
        <dbReference type="EMBL" id="TYB32368.1"/>
    </source>
</evidence>
<evidence type="ECO:0000256" key="1">
    <source>
        <dbReference type="ARBA" id="ARBA00004141"/>
    </source>
</evidence>
<evidence type="ECO:0000256" key="4">
    <source>
        <dbReference type="ARBA" id="ARBA00023136"/>
    </source>
</evidence>
<dbReference type="EMBL" id="VSIV01000375">
    <property type="protein sequence ID" value="TYB32368.1"/>
    <property type="molecule type" value="Genomic_DNA"/>
</dbReference>
<dbReference type="AlphaFoldDB" id="A0A5D0MM96"/>
<evidence type="ECO:0000313" key="7">
    <source>
        <dbReference type="Proteomes" id="UP000323337"/>
    </source>
</evidence>
<comment type="subcellular location">
    <subcellularLocation>
        <location evidence="1">Membrane</location>
        <topology evidence="1">Multi-pass membrane protein</topology>
    </subcellularLocation>
</comment>
<proteinExistence type="predicted"/>
<name>A0A5D0MM96_FLESI</name>
<feature type="transmembrane region" description="Helical" evidence="5">
    <location>
        <begin position="12"/>
        <end position="39"/>
    </location>
</feature>
<dbReference type="Proteomes" id="UP000323337">
    <property type="component" value="Unassembled WGS sequence"/>
</dbReference>
<feature type="non-terminal residue" evidence="6">
    <location>
        <position position="48"/>
    </location>
</feature>
<organism evidence="6 7">
    <name type="scientific">Flexistipes sinusarabici</name>
    <dbReference type="NCBI Taxonomy" id="2352"/>
    <lineage>
        <taxon>Bacteria</taxon>
        <taxon>Pseudomonadati</taxon>
        <taxon>Deferribacterota</taxon>
        <taxon>Deferribacteres</taxon>
        <taxon>Deferribacterales</taxon>
        <taxon>Flexistipitaceae</taxon>
        <taxon>Flexistipes</taxon>
    </lineage>
</organism>
<evidence type="ECO:0000256" key="3">
    <source>
        <dbReference type="ARBA" id="ARBA00022989"/>
    </source>
</evidence>
<keyword evidence="2 5" id="KW-0812">Transmembrane</keyword>
<keyword evidence="3 5" id="KW-1133">Transmembrane helix</keyword>
<evidence type="ECO:0000256" key="5">
    <source>
        <dbReference type="SAM" id="Phobius"/>
    </source>
</evidence>
<comment type="caution">
    <text evidence="6">The sequence shown here is derived from an EMBL/GenBank/DDBJ whole genome shotgun (WGS) entry which is preliminary data.</text>
</comment>
<keyword evidence="4 5" id="KW-0472">Membrane</keyword>
<protein>
    <submittedName>
        <fullName evidence="6">Cation transporter</fullName>
    </submittedName>
</protein>